<evidence type="ECO:0000259" key="9">
    <source>
        <dbReference type="PROSITE" id="PS51751"/>
    </source>
</evidence>
<dbReference type="Proteomes" id="UP000242287">
    <property type="component" value="Unassembled WGS sequence"/>
</dbReference>
<comment type="subcellular location">
    <subcellularLocation>
        <location evidence="1">Endoplasmic reticulum membrane</location>
        <topology evidence="1">Multi-pass membrane protein</topology>
    </subcellularLocation>
</comment>
<keyword evidence="5 7" id="KW-1133">Transmembrane helix</keyword>
<dbReference type="STRING" id="703135.A0A2A9NLJ7"/>
<dbReference type="PIRSF" id="PIRSF031032">
    <property type="entry name" value="TMP_97_prd"/>
    <property type="match status" value="1"/>
</dbReference>
<evidence type="ECO:0000256" key="8">
    <source>
        <dbReference type="SAM" id="Phobius"/>
    </source>
</evidence>
<organism evidence="10 11">
    <name type="scientific">Amanita thiersii Skay4041</name>
    <dbReference type="NCBI Taxonomy" id="703135"/>
    <lineage>
        <taxon>Eukaryota</taxon>
        <taxon>Fungi</taxon>
        <taxon>Dikarya</taxon>
        <taxon>Basidiomycota</taxon>
        <taxon>Agaricomycotina</taxon>
        <taxon>Agaricomycetes</taxon>
        <taxon>Agaricomycetidae</taxon>
        <taxon>Agaricales</taxon>
        <taxon>Pluteineae</taxon>
        <taxon>Amanitaceae</taxon>
        <taxon>Amanita</taxon>
    </lineage>
</organism>
<dbReference type="PROSITE" id="PS51751">
    <property type="entry name" value="EXPERA"/>
    <property type="match status" value="1"/>
</dbReference>
<evidence type="ECO:0000313" key="10">
    <source>
        <dbReference type="EMBL" id="PFH51855.1"/>
    </source>
</evidence>
<dbReference type="Pfam" id="PF05241">
    <property type="entry name" value="EBP"/>
    <property type="match status" value="1"/>
</dbReference>
<feature type="transmembrane region" description="Helical" evidence="8">
    <location>
        <begin position="43"/>
        <end position="61"/>
    </location>
</feature>
<dbReference type="InterPro" id="IPR016964">
    <property type="entry name" value="Sigma2_recept"/>
</dbReference>
<evidence type="ECO:0000256" key="7">
    <source>
        <dbReference type="PROSITE-ProRule" id="PRU01087"/>
    </source>
</evidence>
<feature type="transmembrane region" description="Helical" evidence="8">
    <location>
        <begin position="67"/>
        <end position="87"/>
    </location>
</feature>
<evidence type="ECO:0000256" key="4">
    <source>
        <dbReference type="ARBA" id="ARBA00022824"/>
    </source>
</evidence>
<dbReference type="AlphaFoldDB" id="A0A2A9NLJ7"/>
<keyword evidence="6 7" id="KW-0472">Membrane</keyword>
<keyword evidence="4" id="KW-0256">Endoplasmic reticulum</keyword>
<evidence type="ECO:0000256" key="1">
    <source>
        <dbReference type="ARBA" id="ARBA00004477"/>
    </source>
</evidence>
<evidence type="ECO:0000313" key="11">
    <source>
        <dbReference type="Proteomes" id="UP000242287"/>
    </source>
</evidence>
<dbReference type="PANTHER" id="PTHR31204:SF1">
    <property type="entry name" value="SIGMA INTRACELLULAR RECEPTOR 2"/>
    <property type="match status" value="1"/>
</dbReference>
<evidence type="ECO:0000256" key="2">
    <source>
        <dbReference type="ARBA" id="ARBA00009096"/>
    </source>
</evidence>
<accession>A0A2A9NLJ7</accession>
<evidence type="ECO:0000256" key="3">
    <source>
        <dbReference type="ARBA" id="ARBA00022692"/>
    </source>
</evidence>
<dbReference type="OrthoDB" id="433124at2759"/>
<feature type="transmembrane region" description="Helical" evidence="8">
    <location>
        <begin position="6"/>
        <end position="22"/>
    </location>
</feature>
<comment type="similarity">
    <text evidence="2">Belongs to the TMEM97/sigma-2 receptor family.</text>
</comment>
<dbReference type="InterPro" id="IPR033118">
    <property type="entry name" value="EXPERA"/>
</dbReference>
<gene>
    <name evidence="10" type="ORF">AMATHDRAFT_129737</name>
</gene>
<proteinExistence type="inferred from homology"/>
<feature type="non-terminal residue" evidence="10">
    <location>
        <position position="1"/>
    </location>
</feature>
<feature type="transmembrane region" description="Helical" evidence="8">
    <location>
        <begin position="99"/>
        <end position="125"/>
    </location>
</feature>
<evidence type="ECO:0000256" key="6">
    <source>
        <dbReference type="ARBA" id="ARBA00023136"/>
    </source>
</evidence>
<protein>
    <recommendedName>
        <fullName evidence="9">EXPERA domain-containing protein</fullName>
    </recommendedName>
</protein>
<feature type="non-terminal residue" evidence="10">
    <location>
        <position position="186"/>
    </location>
</feature>
<evidence type="ECO:0000256" key="5">
    <source>
        <dbReference type="ARBA" id="ARBA00022989"/>
    </source>
</evidence>
<feature type="domain" description="EXPERA" evidence="9">
    <location>
        <begin position="4"/>
        <end position="162"/>
    </location>
</feature>
<sequence length="186" mass="21031">SRPLDFLYFIFFLVHIPATILIDAQSLYPTWLLPEFFKALPRYYVQMSGDPLLGGITGFLGQNSYHLIWLKCFIVLEVVFQLPVFIFGLRGLYNGDRPIYVLLLIYAASTATTTIPCLAVVLQTPETTATTISQNLISITWEQRLLLLSSYLPFLLVPLTMTVDMGFRVLDLVTAGMDAIDADKWK</sequence>
<keyword evidence="11" id="KW-1185">Reference proteome</keyword>
<dbReference type="InterPro" id="IPR051987">
    <property type="entry name" value="Sigma-2_receptor-like"/>
</dbReference>
<keyword evidence="3 7" id="KW-0812">Transmembrane</keyword>
<feature type="transmembrane region" description="Helical" evidence="8">
    <location>
        <begin position="145"/>
        <end position="167"/>
    </location>
</feature>
<dbReference type="EMBL" id="KZ301984">
    <property type="protein sequence ID" value="PFH51855.1"/>
    <property type="molecule type" value="Genomic_DNA"/>
</dbReference>
<dbReference type="PANTHER" id="PTHR31204">
    <property type="entry name" value="SIGMA INTRACELLULAR RECEPTOR 2"/>
    <property type="match status" value="1"/>
</dbReference>
<dbReference type="GO" id="GO:0005789">
    <property type="term" value="C:endoplasmic reticulum membrane"/>
    <property type="evidence" value="ECO:0007669"/>
    <property type="project" value="UniProtKB-SubCell"/>
</dbReference>
<reference evidence="10 11" key="1">
    <citation type="submission" date="2014-02" db="EMBL/GenBank/DDBJ databases">
        <title>Transposable element dynamics among asymbiotic and ectomycorrhizal Amanita fungi.</title>
        <authorList>
            <consortium name="DOE Joint Genome Institute"/>
            <person name="Hess J."/>
            <person name="Skrede I."/>
            <person name="Wolfe B."/>
            <person name="LaButti K."/>
            <person name="Ohm R.A."/>
            <person name="Grigoriev I.V."/>
            <person name="Pringle A."/>
        </authorList>
    </citation>
    <scope>NUCLEOTIDE SEQUENCE [LARGE SCALE GENOMIC DNA]</scope>
    <source>
        <strain evidence="10 11">SKay4041</strain>
    </source>
</reference>
<name>A0A2A9NLJ7_9AGAR</name>